<protein>
    <recommendedName>
        <fullName evidence="3">ATPase dynein-related AAA domain-containing protein</fullName>
    </recommendedName>
</protein>
<accession>A0A935W8B4</accession>
<sequence length="437" mass="47878">MAFVGVSDAEVSLLQLQRNSVAKKQAGEGILEFGARVWGVWQDNAVEAWKLSHGNDGTFTAGEREQLLAERLVVMHKDTDEKTQTAAPVRGPLNHILYGPPGTGKTYRSVAEAAAIIDGRVVLELMATPAYGEAKKRFDRCQTKFVTFHPSYTYQDFVVGIRPSTAGTNVVYSVEPGPLKRLADLAEENRRASQLAAGNALTDMQRFDRAFAALLKDISNAPEQYVEMTLHGGKKTQVRAGKQAKGVILSREEGSIPYNVTRKGLAALWPQRATFKAPGDMEVCTYNLSDFFAVLKYLETIDSKLGTPEACAPEPLKNCVLVIDEINRGNIAKIFGELMPDVSVRPTVAIDGVKLPKLVEKLNQRIAYLFDRDHMLGHAYFILDSSVAQRVVAGGRSQLCLRIRQPEAAADHPAHSGCITRLPGSVATQPNNPGFFR</sequence>
<dbReference type="SUPFAM" id="SSF52540">
    <property type="entry name" value="P-loop containing nucleoside triphosphate hydrolases"/>
    <property type="match status" value="1"/>
</dbReference>
<evidence type="ECO:0000313" key="1">
    <source>
        <dbReference type="EMBL" id="MBK7955690.1"/>
    </source>
</evidence>
<name>A0A935W8B4_9PROT</name>
<dbReference type="PANTHER" id="PTHR37291:SF1">
    <property type="entry name" value="TYPE IV METHYL-DIRECTED RESTRICTION ENZYME ECOKMCRB SUBUNIT"/>
    <property type="match status" value="1"/>
</dbReference>
<dbReference type="Proteomes" id="UP000706151">
    <property type="component" value="Unassembled WGS sequence"/>
</dbReference>
<dbReference type="InterPro" id="IPR052934">
    <property type="entry name" value="Methyl-DNA_Rec/Restrict_Enz"/>
</dbReference>
<comment type="caution">
    <text evidence="1">The sequence shown here is derived from an EMBL/GenBank/DDBJ whole genome shotgun (WGS) entry which is preliminary data.</text>
</comment>
<dbReference type="AlphaFoldDB" id="A0A935W8B4"/>
<gene>
    <name evidence="1" type="ORF">IPK02_18030</name>
</gene>
<proteinExistence type="predicted"/>
<evidence type="ECO:0000313" key="2">
    <source>
        <dbReference type="Proteomes" id="UP000706151"/>
    </source>
</evidence>
<dbReference type="Gene3D" id="3.40.50.300">
    <property type="entry name" value="P-loop containing nucleotide triphosphate hydrolases"/>
    <property type="match status" value="1"/>
</dbReference>
<dbReference type="PANTHER" id="PTHR37291">
    <property type="entry name" value="5-METHYLCYTOSINE-SPECIFIC RESTRICTION ENZYME B"/>
    <property type="match status" value="1"/>
</dbReference>
<dbReference type="EMBL" id="JADJOT010000011">
    <property type="protein sequence ID" value="MBK7955690.1"/>
    <property type="molecule type" value="Genomic_DNA"/>
</dbReference>
<dbReference type="InterPro" id="IPR027417">
    <property type="entry name" value="P-loop_NTPase"/>
</dbReference>
<reference evidence="1 2" key="1">
    <citation type="submission" date="2020-10" db="EMBL/GenBank/DDBJ databases">
        <title>Connecting structure to function with the recovery of over 1000 high-quality activated sludge metagenome-assembled genomes encoding full-length rRNA genes using long-read sequencing.</title>
        <authorList>
            <person name="Singleton C.M."/>
            <person name="Petriglieri F."/>
            <person name="Kristensen J.M."/>
            <person name="Kirkegaard R.H."/>
            <person name="Michaelsen T.Y."/>
            <person name="Andersen M.H."/>
            <person name="Karst S.M."/>
            <person name="Dueholm M.S."/>
            <person name="Nielsen P.H."/>
            <person name="Albertsen M."/>
        </authorList>
    </citation>
    <scope>NUCLEOTIDE SEQUENCE [LARGE SCALE GENOMIC DNA]</scope>
    <source>
        <strain evidence="1">Fred_18-Q3-R57-64_BAT3C.720</strain>
    </source>
</reference>
<organism evidence="1 2">
    <name type="scientific">Candidatus Accumulibacter affinis</name>
    <dbReference type="NCBI Taxonomy" id="2954384"/>
    <lineage>
        <taxon>Bacteria</taxon>
        <taxon>Pseudomonadati</taxon>
        <taxon>Pseudomonadota</taxon>
        <taxon>Betaproteobacteria</taxon>
        <taxon>Candidatus Accumulibacter</taxon>
    </lineage>
</organism>
<evidence type="ECO:0008006" key="3">
    <source>
        <dbReference type="Google" id="ProtNLM"/>
    </source>
</evidence>